<organism evidence="1">
    <name type="scientific">Staphylothermus marinus</name>
    <dbReference type="NCBI Taxonomy" id="2280"/>
    <lineage>
        <taxon>Archaea</taxon>
        <taxon>Thermoproteota</taxon>
        <taxon>Thermoprotei</taxon>
        <taxon>Desulfurococcales</taxon>
        <taxon>Desulfurococcaceae</taxon>
        <taxon>Staphylothermus</taxon>
    </lineage>
</organism>
<sequence>MKNESIIYDGNIKLIDRNILSIRNNYLFAKSLYIYMGLIERILLNNYEPLIKPVILGSCGIVKIIEDPSGLSSELSGKNAIVSFNGAHGILSLENDGLASNYIQLHRSYIYKFITDIKPYYTIYPYIAYSLTICREVENPVLLIGCNILSVSQALYLKNIGLDSPDIVCSKIPNFMKKYGLKILQHTGDLLPKYNTIIVNYEKYSLIYDIINTIDHKKLVLTNLSRLKIIPVRRNMNTRVIYINNIGDIDENDVEKITKDILVDIKIVKAKSLSEVIGLLPPKRFGLVIELTS</sequence>
<reference evidence="1" key="1">
    <citation type="journal article" date="2020" name="mSystems">
        <title>Genome- and Community-Level Interaction Insights into Carbon Utilization and Element Cycling Functions of Hydrothermarchaeota in Hydrothermal Sediment.</title>
        <authorList>
            <person name="Zhou Z."/>
            <person name="Liu Y."/>
            <person name="Xu W."/>
            <person name="Pan J."/>
            <person name="Luo Z.H."/>
            <person name="Li M."/>
        </authorList>
    </citation>
    <scope>NUCLEOTIDE SEQUENCE [LARGE SCALE GENOMIC DNA]</scope>
    <source>
        <strain evidence="1">SpSt-642</strain>
    </source>
</reference>
<dbReference type="EMBL" id="DTBJ01000057">
    <property type="protein sequence ID" value="HGM59306.1"/>
    <property type="molecule type" value="Genomic_DNA"/>
</dbReference>
<evidence type="ECO:0000313" key="1">
    <source>
        <dbReference type="EMBL" id="HGM59306.1"/>
    </source>
</evidence>
<accession>A0A7C4HA35</accession>
<protein>
    <submittedName>
        <fullName evidence="1">Uncharacterized protein</fullName>
    </submittedName>
</protein>
<gene>
    <name evidence="1" type="ORF">ENU14_06965</name>
</gene>
<name>A0A7C4HA35_STAMA</name>
<proteinExistence type="predicted"/>
<comment type="caution">
    <text evidence="1">The sequence shown here is derived from an EMBL/GenBank/DDBJ whole genome shotgun (WGS) entry which is preliminary data.</text>
</comment>
<dbReference type="AlphaFoldDB" id="A0A7C4HA35"/>